<dbReference type="RefSeq" id="WP_189103141.1">
    <property type="nucleotide sequence ID" value="NZ_BMQO01000020.1"/>
</dbReference>
<evidence type="ECO:0000313" key="3">
    <source>
        <dbReference type="Proteomes" id="UP000620633"/>
    </source>
</evidence>
<accession>A0ABQ2SQ15</accession>
<name>A0ABQ2SQ15_9DEIO</name>
<keyword evidence="1" id="KW-0812">Transmembrane</keyword>
<keyword evidence="1" id="KW-1133">Transmembrane helix</keyword>
<dbReference type="EMBL" id="BMQO01000020">
    <property type="protein sequence ID" value="GGS36747.1"/>
    <property type="molecule type" value="Genomic_DNA"/>
</dbReference>
<feature type="transmembrane region" description="Helical" evidence="1">
    <location>
        <begin position="61"/>
        <end position="80"/>
    </location>
</feature>
<comment type="caution">
    <text evidence="2">The sequence shown here is derived from an EMBL/GenBank/DDBJ whole genome shotgun (WGS) entry which is preliminary data.</text>
</comment>
<dbReference type="Proteomes" id="UP000620633">
    <property type="component" value="Unassembled WGS sequence"/>
</dbReference>
<sequence>MRRDDNSLLAGRMTRPPTTHLGLNDYLIHCMQISLLKRWWQPPLALTAAAIFALLCGAHPLTTALLGMLAAVMSVTWILVSSWRRHRFNQPVALNFPDTSSA</sequence>
<organism evidence="2 3">
    <name type="scientific">Deinococcus knuensis</name>
    <dbReference type="NCBI Taxonomy" id="1837380"/>
    <lineage>
        <taxon>Bacteria</taxon>
        <taxon>Thermotogati</taxon>
        <taxon>Deinococcota</taxon>
        <taxon>Deinococci</taxon>
        <taxon>Deinococcales</taxon>
        <taxon>Deinococcaceae</taxon>
        <taxon>Deinococcus</taxon>
    </lineage>
</organism>
<evidence type="ECO:0000256" key="1">
    <source>
        <dbReference type="SAM" id="Phobius"/>
    </source>
</evidence>
<reference evidence="3" key="1">
    <citation type="journal article" date="2019" name="Int. J. Syst. Evol. Microbiol.">
        <title>The Global Catalogue of Microorganisms (GCM) 10K type strain sequencing project: providing services to taxonomists for standard genome sequencing and annotation.</title>
        <authorList>
            <consortium name="The Broad Institute Genomics Platform"/>
            <consortium name="The Broad Institute Genome Sequencing Center for Infectious Disease"/>
            <person name="Wu L."/>
            <person name="Ma J."/>
        </authorList>
    </citation>
    <scope>NUCLEOTIDE SEQUENCE [LARGE SCALE GENOMIC DNA]</scope>
    <source>
        <strain evidence="3">JCM 31406</strain>
    </source>
</reference>
<evidence type="ECO:0000313" key="2">
    <source>
        <dbReference type="EMBL" id="GGS36747.1"/>
    </source>
</evidence>
<protein>
    <submittedName>
        <fullName evidence="2">Uncharacterized protein</fullName>
    </submittedName>
</protein>
<keyword evidence="3" id="KW-1185">Reference proteome</keyword>
<keyword evidence="1" id="KW-0472">Membrane</keyword>
<gene>
    <name evidence="2" type="ORF">GCM10008961_30480</name>
</gene>
<proteinExistence type="predicted"/>